<dbReference type="Proteomes" id="UP000008984">
    <property type="component" value="Unassembled WGS sequence"/>
</dbReference>
<dbReference type="OrthoDB" id="4955652at2759"/>
<dbReference type="EMBL" id="GL985070">
    <property type="protein sequence ID" value="EGR46964.1"/>
    <property type="molecule type" value="Genomic_DNA"/>
</dbReference>
<dbReference type="RefSeq" id="XP_006966984.1">
    <property type="nucleotide sequence ID" value="XM_006966922.1"/>
</dbReference>
<dbReference type="GeneID" id="18481850"/>
<evidence type="ECO:0000313" key="3">
    <source>
        <dbReference type="Proteomes" id="UP000008984"/>
    </source>
</evidence>
<proteinExistence type="predicted"/>
<organism evidence="3">
    <name type="scientific">Hypocrea jecorina (strain QM6a)</name>
    <name type="common">Trichoderma reesei</name>
    <dbReference type="NCBI Taxonomy" id="431241"/>
    <lineage>
        <taxon>Eukaryota</taxon>
        <taxon>Fungi</taxon>
        <taxon>Dikarya</taxon>
        <taxon>Ascomycota</taxon>
        <taxon>Pezizomycotina</taxon>
        <taxon>Sordariomycetes</taxon>
        <taxon>Hypocreomycetidae</taxon>
        <taxon>Hypocreales</taxon>
        <taxon>Hypocreaceae</taxon>
        <taxon>Trichoderma</taxon>
    </lineage>
</organism>
<dbReference type="VEuPathDB" id="FungiDB:TRIREDRAFT_109284"/>
<feature type="compositionally biased region" description="Polar residues" evidence="1">
    <location>
        <begin position="200"/>
        <end position="219"/>
    </location>
</feature>
<accession>G0RP93</accession>
<feature type="region of interest" description="Disordered" evidence="1">
    <location>
        <begin position="200"/>
        <end position="242"/>
    </location>
</feature>
<sequence length="693" mass="77714">MASTAADNISTATNAHHCKRSITTIRRDAIGLSSTHHAVHAKAKTRQGSPSACSRRTSHLAYVSTLGLASGRERRLDARCAKYEPFFRLWWYGVPSGCIRSPSHGSGHRSLTGLSSVTLRGLLARGRATAIKEHLRQQHGGFGISTDPRLNLILRSRGLFTVGLRVAMRVAAHARPLKILRPLLHRVLRRKISYTVQPYTTTSSRDMQDTGTPENSSFLDASPGHEHHTAEPYGGARDQRWSRKMSPTGQRMLLSGVKHESKSPLSCVTIDVMPRIQDLVLDMRRREPLAAWRRNEGSPGIRSTEMYITKPLRQRSPEAQPFASGAMNSASNGLGTGLLTFSRHELHFFTSRFQPCGAGTIENDFSTRGVRLQSSGFSRLLEYARRRETLLIRTQHGQRNAWSKNKSELHPYFPFSKCPLVQAQFAEYLKSTPNKKHISREEKWKLVAWLADPNARPTCQKDYSRRNYAQKTYRWDENTQKLFAIPKKDKTGDRIVITEDEILRVVESVHTVDHGGWDATWESVSKKYCGIVRSDIIFLVKRCGMCIIDPRKRAKGVQAESPGSAEASASPEASATAASVASAFASAPALNPDPLLPMMPLAFSIDFRDFLPEEYPYDEYPYVDNDGQNEGNDAIALWQAPSWQQEEWQQEEWLQDIMAIDPSLLDITYGILMGEPSGSSSNNNAYPGYYLQQ</sequence>
<keyword evidence="3" id="KW-1185">Reference proteome</keyword>
<dbReference type="HOGENOM" id="CLU_397434_0_0_1"/>
<evidence type="ECO:0000256" key="1">
    <source>
        <dbReference type="SAM" id="MobiDB-lite"/>
    </source>
</evidence>
<reference evidence="2 3" key="1">
    <citation type="journal article" date="2008" name="Nat. Biotechnol.">
        <title>Genome sequencing and analysis of the biomass-degrading fungus Trichoderma reesei (syn. Hypocrea jecorina).</title>
        <authorList>
            <person name="Martinez D."/>
            <person name="Berka R.M."/>
            <person name="Henrissat B."/>
            <person name="Saloheimo M."/>
            <person name="Arvas M."/>
            <person name="Baker S.E."/>
            <person name="Chapman J."/>
            <person name="Chertkov O."/>
            <person name="Coutinho P.M."/>
            <person name="Cullen D."/>
            <person name="Danchin E.G."/>
            <person name="Grigoriev I.V."/>
            <person name="Harris P."/>
            <person name="Jackson M."/>
            <person name="Kubicek C.P."/>
            <person name="Han C.S."/>
            <person name="Ho I."/>
            <person name="Larrondo L.F."/>
            <person name="de Leon A.L."/>
            <person name="Magnuson J.K."/>
            <person name="Merino S."/>
            <person name="Misra M."/>
            <person name="Nelson B."/>
            <person name="Putnam N."/>
            <person name="Robbertse B."/>
            <person name="Salamov A.A."/>
            <person name="Schmoll M."/>
            <person name="Terry A."/>
            <person name="Thayer N."/>
            <person name="Westerholm-Parvinen A."/>
            <person name="Schoch C.L."/>
            <person name="Yao J."/>
            <person name="Barabote R."/>
            <person name="Nelson M.A."/>
            <person name="Detter C."/>
            <person name="Bruce D."/>
            <person name="Kuske C.R."/>
            <person name="Xie G."/>
            <person name="Richardson P."/>
            <person name="Rokhsar D.S."/>
            <person name="Lucas S.M."/>
            <person name="Rubin E.M."/>
            <person name="Dunn-Coleman N."/>
            <person name="Ward M."/>
            <person name="Brettin T.S."/>
        </authorList>
    </citation>
    <scope>NUCLEOTIDE SEQUENCE [LARGE SCALE GENOMIC DNA]</scope>
    <source>
        <strain evidence="2 3">QM6a</strain>
    </source>
</reference>
<dbReference type="eggNOG" id="ENOG502SSSB">
    <property type="taxonomic scope" value="Eukaryota"/>
</dbReference>
<dbReference type="AlphaFoldDB" id="G0RP93"/>
<name>G0RP93_HYPJQ</name>
<evidence type="ECO:0000313" key="2">
    <source>
        <dbReference type="EMBL" id="EGR46964.1"/>
    </source>
</evidence>
<gene>
    <name evidence="2" type="ORF">TRIREDRAFT_109284</name>
</gene>
<dbReference type="KEGG" id="tre:TRIREDRAFT_109284"/>
<protein>
    <submittedName>
        <fullName evidence="2">Predicted protein</fullName>
    </submittedName>
</protein>